<dbReference type="SUPFAM" id="SSF63712">
    <property type="entry name" value="Nicotinic receptor ligand binding domain-like"/>
    <property type="match status" value="1"/>
</dbReference>
<organism evidence="17 18">
    <name type="scientific">Branchiostoma belcheri</name>
    <name type="common">Amphioxus</name>
    <dbReference type="NCBI Taxonomy" id="7741"/>
    <lineage>
        <taxon>Eukaryota</taxon>
        <taxon>Metazoa</taxon>
        <taxon>Chordata</taxon>
        <taxon>Cephalochordata</taxon>
        <taxon>Leptocardii</taxon>
        <taxon>Amphioxiformes</taxon>
        <taxon>Branchiostomatidae</taxon>
        <taxon>Branchiostoma</taxon>
    </lineage>
</organism>
<keyword evidence="9 14" id="KW-0472">Membrane</keyword>
<dbReference type="GO" id="GO:0005230">
    <property type="term" value="F:extracellular ligand-gated monoatomic ion channel activity"/>
    <property type="evidence" value="ECO:0007669"/>
    <property type="project" value="InterPro"/>
</dbReference>
<evidence type="ECO:0000256" key="1">
    <source>
        <dbReference type="ARBA" id="ARBA00004141"/>
    </source>
</evidence>
<sequence>MMSLAEVDIVQLHPTLLTPAGHVIVRHEVDAKVHCLMDLHAYPMDTQTCRLFIHLGGNLRFRWGVPPALDRGFAKSAVILRLPGVHSQLRLEVLEMLAYTNSYLEKATDIHTFTTGEMRFTLVRRLRYHLLQTYMPCFFIVFMGWINFWLDMDSPPARVSLGVTTVLTIITQSAQTSRIPEVSYIRAVDIWVSVCQLFVFSALVEYAVISYIKRWKHLKKVLKPTSPSSTNESNSTDSRQQPNTTDSRLQPNSTTDSGQQPTAKRQRSGRYYAEAIERVARIAYPIAFLVFMVIYVSVYYNFRI</sequence>
<evidence type="ECO:0000256" key="7">
    <source>
        <dbReference type="ARBA" id="ARBA00022989"/>
    </source>
</evidence>
<dbReference type="Proteomes" id="UP000515135">
    <property type="component" value="Unplaced"/>
</dbReference>
<feature type="transmembrane region" description="Helical" evidence="14">
    <location>
        <begin position="190"/>
        <end position="212"/>
    </location>
</feature>
<feature type="domain" description="Neurotransmitter-gated ion-channel ligand-binding" evidence="15">
    <location>
        <begin position="15"/>
        <end position="53"/>
    </location>
</feature>
<protein>
    <submittedName>
        <fullName evidence="18">Glycine receptor subunit alpha-1-like</fullName>
    </submittedName>
</protein>
<keyword evidence="6" id="KW-0732">Signal</keyword>
<dbReference type="Gene3D" id="2.70.170.10">
    <property type="entry name" value="Neurotransmitter-gated ion-channel ligand-binding domain"/>
    <property type="match status" value="1"/>
</dbReference>
<dbReference type="GO" id="GO:0034707">
    <property type="term" value="C:chloride channel complex"/>
    <property type="evidence" value="ECO:0007669"/>
    <property type="project" value="UniProtKB-KW"/>
</dbReference>
<dbReference type="InterPro" id="IPR006202">
    <property type="entry name" value="Neur_chan_lig-bd"/>
</dbReference>
<accession>A0A6P5AEL8</accession>
<gene>
    <name evidence="18" type="primary">LOC109482031</name>
</gene>
<dbReference type="InterPro" id="IPR036734">
    <property type="entry name" value="Neur_chan_lig-bd_sf"/>
</dbReference>
<dbReference type="GO" id="GO:0005886">
    <property type="term" value="C:plasma membrane"/>
    <property type="evidence" value="ECO:0007669"/>
    <property type="project" value="UniProtKB-SubCell"/>
</dbReference>
<dbReference type="Gene3D" id="1.20.58.390">
    <property type="entry name" value="Neurotransmitter-gated ion-channel transmembrane domain"/>
    <property type="match status" value="1"/>
</dbReference>
<keyword evidence="3" id="KW-0813">Transport</keyword>
<dbReference type="PANTHER" id="PTHR18945">
    <property type="entry name" value="NEUROTRANSMITTER GATED ION CHANNEL"/>
    <property type="match status" value="1"/>
</dbReference>
<evidence type="ECO:0000256" key="11">
    <source>
        <dbReference type="ARBA" id="ARBA00023214"/>
    </source>
</evidence>
<evidence type="ECO:0000256" key="8">
    <source>
        <dbReference type="ARBA" id="ARBA00023065"/>
    </source>
</evidence>
<dbReference type="Pfam" id="PF02931">
    <property type="entry name" value="Neur_chan_LBD"/>
    <property type="match status" value="1"/>
</dbReference>
<dbReference type="InterPro" id="IPR036719">
    <property type="entry name" value="Neuro-gated_channel_TM_sf"/>
</dbReference>
<dbReference type="SUPFAM" id="SSF90112">
    <property type="entry name" value="Neurotransmitter-gated ion-channel transmembrane pore"/>
    <property type="match status" value="1"/>
</dbReference>
<keyword evidence="12" id="KW-0407">Ion channel</keyword>
<feature type="transmembrane region" description="Helical" evidence="14">
    <location>
        <begin position="282"/>
        <end position="302"/>
    </location>
</feature>
<evidence type="ECO:0000313" key="17">
    <source>
        <dbReference type="Proteomes" id="UP000515135"/>
    </source>
</evidence>
<dbReference type="InterPro" id="IPR006201">
    <property type="entry name" value="Neur_channel"/>
</dbReference>
<dbReference type="PRINTS" id="PR00253">
    <property type="entry name" value="GABAARECEPTR"/>
</dbReference>
<feature type="compositionally biased region" description="Low complexity" evidence="13">
    <location>
        <begin position="224"/>
        <end position="238"/>
    </location>
</feature>
<keyword evidence="11" id="KW-0868">Chloride</keyword>
<dbReference type="AlphaFoldDB" id="A0A6P5AEL8"/>
<evidence type="ECO:0000259" key="16">
    <source>
        <dbReference type="Pfam" id="PF02932"/>
    </source>
</evidence>
<name>A0A6P5AEL8_BRABE</name>
<evidence type="ECO:0000256" key="14">
    <source>
        <dbReference type="SAM" id="Phobius"/>
    </source>
</evidence>
<evidence type="ECO:0000256" key="3">
    <source>
        <dbReference type="ARBA" id="ARBA00022448"/>
    </source>
</evidence>
<keyword evidence="10" id="KW-0869">Chloride channel</keyword>
<evidence type="ECO:0000256" key="12">
    <source>
        <dbReference type="ARBA" id="ARBA00023303"/>
    </source>
</evidence>
<dbReference type="InterPro" id="IPR038050">
    <property type="entry name" value="Neuro_actylchol_rec"/>
</dbReference>
<evidence type="ECO:0000256" key="10">
    <source>
        <dbReference type="ARBA" id="ARBA00023173"/>
    </source>
</evidence>
<reference evidence="18" key="1">
    <citation type="submission" date="2025-08" db="UniProtKB">
        <authorList>
            <consortium name="RefSeq"/>
        </authorList>
    </citation>
    <scope>IDENTIFICATION</scope>
    <source>
        <tissue evidence="18">Gonad</tissue>
    </source>
</reference>
<evidence type="ECO:0000256" key="4">
    <source>
        <dbReference type="ARBA" id="ARBA00022475"/>
    </source>
</evidence>
<dbReference type="GeneID" id="109482031"/>
<dbReference type="PROSITE" id="PS00236">
    <property type="entry name" value="NEUROTR_ION_CHANNEL"/>
    <property type="match status" value="1"/>
</dbReference>
<evidence type="ECO:0000256" key="6">
    <source>
        <dbReference type="ARBA" id="ARBA00022729"/>
    </source>
</evidence>
<feature type="compositionally biased region" description="Polar residues" evidence="13">
    <location>
        <begin position="239"/>
        <end position="263"/>
    </location>
</feature>
<dbReference type="OrthoDB" id="407674at2759"/>
<dbReference type="Pfam" id="PF02932">
    <property type="entry name" value="Neur_chan_memb"/>
    <property type="match status" value="1"/>
</dbReference>
<evidence type="ECO:0000256" key="9">
    <source>
        <dbReference type="ARBA" id="ARBA00023136"/>
    </source>
</evidence>
<dbReference type="KEGG" id="bbel:109482031"/>
<feature type="transmembrane region" description="Helical" evidence="14">
    <location>
        <begin position="128"/>
        <end position="150"/>
    </location>
</feature>
<proteinExistence type="predicted"/>
<evidence type="ECO:0000256" key="2">
    <source>
        <dbReference type="ARBA" id="ARBA00004236"/>
    </source>
</evidence>
<dbReference type="InterPro" id="IPR018000">
    <property type="entry name" value="Neurotransmitter_ion_chnl_CS"/>
</dbReference>
<evidence type="ECO:0000313" key="18">
    <source>
        <dbReference type="RefSeq" id="XP_019640241.1"/>
    </source>
</evidence>
<dbReference type="InterPro" id="IPR006028">
    <property type="entry name" value="GABAA/Glycine_rcpt"/>
</dbReference>
<dbReference type="RefSeq" id="XP_019640241.1">
    <property type="nucleotide sequence ID" value="XM_019784682.1"/>
</dbReference>
<keyword evidence="17" id="KW-1185">Reference proteome</keyword>
<comment type="subcellular location">
    <subcellularLocation>
        <location evidence="2">Cell membrane</location>
    </subcellularLocation>
    <subcellularLocation>
        <location evidence="1">Membrane</location>
        <topology evidence="1">Multi-pass membrane protein</topology>
    </subcellularLocation>
</comment>
<keyword evidence="5 14" id="KW-0812">Transmembrane</keyword>
<feature type="region of interest" description="Disordered" evidence="13">
    <location>
        <begin position="223"/>
        <end position="266"/>
    </location>
</feature>
<evidence type="ECO:0000259" key="15">
    <source>
        <dbReference type="Pfam" id="PF02931"/>
    </source>
</evidence>
<evidence type="ECO:0000256" key="13">
    <source>
        <dbReference type="SAM" id="MobiDB-lite"/>
    </source>
</evidence>
<dbReference type="GO" id="GO:0004888">
    <property type="term" value="F:transmembrane signaling receptor activity"/>
    <property type="evidence" value="ECO:0007669"/>
    <property type="project" value="InterPro"/>
</dbReference>
<feature type="domain" description="Neurotransmitter-gated ion-channel transmembrane" evidence="16">
    <location>
        <begin position="133"/>
        <end position="259"/>
    </location>
</feature>
<dbReference type="GO" id="GO:0005254">
    <property type="term" value="F:chloride channel activity"/>
    <property type="evidence" value="ECO:0007669"/>
    <property type="project" value="UniProtKB-KW"/>
</dbReference>
<dbReference type="InterPro" id="IPR006029">
    <property type="entry name" value="Neurotrans-gated_channel_TM"/>
</dbReference>
<evidence type="ECO:0000256" key="5">
    <source>
        <dbReference type="ARBA" id="ARBA00022692"/>
    </source>
</evidence>
<keyword evidence="7 14" id="KW-1133">Transmembrane helix</keyword>
<keyword evidence="8" id="KW-0406">Ion transport</keyword>
<keyword evidence="4" id="KW-1003">Cell membrane</keyword>
<dbReference type="CDD" id="cd19049">
    <property type="entry name" value="LGIC_TM_anion"/>
    <property type="match status" value="1"/>
</dbReference>